<dbReference type="AlphaFoldDB" id="A0AAE8B326"/>
<name>A0AAE8B326_STRPA</name>
<protein>
    <recommendedName>
        <fullName evidence="1">Imm33-like domain-containing protein</fullName>
    </recommendedName>
</protein>
<organism evidence="2 3">
    <name type="scientific">Streptococcus parasanguinis</name>
    <dbReference type="NCBI Taxonomy" id="1318"/>
    <lineage>
        <taxon>Bacteria</taxon>
        <taxon>Bacillati</taxon>
        <taxon>Bacillota</taxon>
        <taxon>Bacilli</taxon>
        <taxon>Lactobacillales</taxon>
        <taxon>Streptococcaceae</taxon>
        <taxon>Streptococcus</taxon>
    </lineage>
</organism>
<dbReference type="Pfam" id="PF24719">
    <property type="entry name" value="Imm33-like"/>
    <property type="match status" value="1"/>
</dbReference>
<sequence>MKLLDTKIESNGFIFYGKFSEGLFQEWLKITTILASKCDLQNELLFQVGFSIYKLIEVKKQQFRLVSIDYEANPFKDFTEDLTVALWIQSEQASLTKELQINPSEIRFDDKILIAKDVFEDEHAYLQRQNTQSQRDSGWFMGYQRQDNEDFVGIHAFELLKWNPKLIKVLVLPTDYLVIVNDGEIHSILNDCDEEIFPIS</sequence>
<accession>A0AAE8B326</accession>
<proteinExistence type="predicted"/>
<feature type="domain" description="Imm33-like" evidence="1">
    <location>
        <begin position="91"/>
        <end position="191"/>
    </location>
</feature>
<dbReference type="EMBL" id="QRQU01000004">
    <property type="protein sequence ID" value="RHN25280.1"/>
    <property type="molecule type" value="Genomic_DNA"/>
</dbReference>
<evidence type="ECO:0000259" key="1">
    <source>
        <dbReference type="Pfam" id="PF24719"/>
    </source>
</evidence>
<dbReference type="InterPro" id="IPR056509">
    <property type="entry name" value="Imm33-like"/>
</dbReference>
<evidence type="ECO:0000313" key="2">
    <source>
        <dbReference type="EMBL" id="RHN25280.1"/>
    </source>
</evidence>
<gene>
    <name evidence="2" type="ORF">DWZ19_06835</name>
</gene>
<comment type="caution">
    <text evidence="2">The sequence shown here is derived from an EMBL/GenBank/DDBJ whole genome shotgun (WGS) entry which is preliminary data.</text>
</comment>
<dbReference type="RefSeq" id="WP_118397625.1">
    <property type="nucleotide sequence ID" value="NZ_CABJDC010000004.1"/>
</dbReference>
<evidence type="ECO:0000313" key="3">
    <source>
        <dbReference type="Proteomes" id="UP000285725"/>
    </source>
</evidence>
<reference evidence="2 3" key="1">
    <citation type="submission" date="2018-08" db="EMBL/GenBank/DDBJ databases">
        <title>A genome reference for cultivated species of the human gut microbiota.</title>
        <authorList>
            <person name="Zou Y."/>
            <person name="Xue W."/>
            <person name="Luo G."/>
        </authorList>
    </citation>
    <scope>NUCLEOTIDE SEQUENCE [LARGE SCALE GENOMIC DNA]</scope>
    <source>
        <strain evidence="2 3">AF30-12BH</strain>
    </source>
</reference>
<dbReference type="Proteomes" id="UP000285725">
    <property type="component" value="Unassembled WGS sequence"/>
</dbReference>